<reference evidence="2 3" key="1">
    <citation type="journal article" date="2019" name="Int. J. Syst. Evol. Microbiol.">
        <title>The Global Catalogue of Microorganisms (GCM) 10K type strain sequencing project: providing services to taxonomists for standard genome sequencing and annotation.</title>
        <authorList>
            <consortium name="The Broad Institute Genomics Platform"/>
            <consortium name="The Broad Institute Genome Sequencing Center for Infectious Disease"/>
            <person name="Wu L."/>
            <person name="Ma J."/>
        </authorList>
    </citation>
    <scope>NUCLEOTIDE SEQUENCE [LARGE SCALE GENOMIC DNA]</scope>
    <source>
        <strain evidence="2 3">JCM 15421</strain>
    </source>
</reference>
<feature type="region of interest" description="Disordered" evidence="1">
    <location>
        <begin position="1"/>
        <end position="60"/>
    </location>
</feature>
<accession>A0ABN1IMU9</accession>
<proteinExistence type="predicted"/>
<feature type="compositionally biased region" description="Basic and acidic residues" evidence="1">
    <location>
        <begin position="7"/>
        <end position="37"/>
    </location>
</feature>
<gene>
    <name evidence="2" type="ORF">GCM10009105_24890</name>
</gene>
<comment type="caution">
    <text evidence="2">The sequence shown here is derived from an EMBL/GenBank/DDBJ whole genome shotgun (WGS) entry which is preliminary data.</text>
</comment>
<sequence>MAIKPNYKFDKRQRDLAKKKQQDEKRLKKQSKTEVKGTGDAGPTAPAQTSGGPEAENAGP</sequence>
<protein>
    <submittedName>
        <fullName evidence="2">Uncharacterized protein</fullName>
    </submittedName>
</protein>
<dbReference type="EMBL" id="BAAAEU010000015">
    <property type="protein sequence ID" value="GAA0717684.1"/>
    <property type="molecule type" value="Genomic_DNA"/>
</dbReference>
<evidence type="ECO:0000256" key="1">
    <source>
        <dbReference type="SAM" id="MobiDB-lite"/>
    </source>
</evidence>
<keyword evidence="3" id="KW-1185">Reference proteome</keyword>
<evidence type="ECO:0000313" key="2">
    <source>
        <dbReference type="EMBL" id="GAA0717684.1"/>
    </source>
</evidence>
<dbReference type="RefSeq" id="WP_343791581.1">
    <property type="nucleotide sequence ID" value="NZ_BAAAEU010000015.1"/>
</dbReference>
<organism evidence="2 3">
    <name type="scientific">Dokdonella soli</name>
    <dbReference type="NCBI Taxonomy" id="529810"/>
    <lineage>
        <taxon>Bacteria</taxon>
        <taxon>Pseudomonadati</taxon>
        <taxon>Pseudomonadota</taxon>
        <taxon>Gammaproteobacteria</taxon>
        <taxon>Lysobacterales</taxon>
        <taxon>Rhodanobacteraceae</taxon>
        <taxon>Dokdonella</taxon>
    </lineage>
</organism>
<evidence type="ECO:0000313" key="3">
    <source>
        <dbReference type="Proteomes" id="UP001501523"/>
    </source>
</evidence>
<dbReference type="Proteomes" id="UP001501523">
    <property type="component" value="Unassembled WGS sequence"/>
</dbReference>
<name>A0ABN1IMU9_9GAMM</name>